<proteinExistence type="inferred from homology"/>
<protein>
    <submittedName>
        <fullName evidence="3">Beta-glucanase</fullName>
    </submittedName>
</protein>
<keyword evidence="4" id="KW-1185">Reference proteome</keyword>
<reference evidence="3 4" key="1">
    <citation type="submission" date="2018-05" db="EMBL/GenBank/DDBJ databases">
        <title>Flavobacterium sp. strain IMCC34758, incomplete genome.</title>
        <authorList>
            <person name="Joung Y."/>
        </authorList>
    </citation>
    <scope>NUCLEOTIDE SEQUENCE [LARGE SCALE GENOMIC DNA]</scope>
    <source>
        <strain evidence="3 4">IMCC34758</strain>
    </source>
</reference>
<evidence type="ECO:0000313" key="3">
    <source>
        <dbReference type="EMBL" id="PXY46437.1"/>
    </source>
</evidence>
<gene>
    <name evidence="3" type="ORF">DMB68_04455</name>
</gene>
<dbReference type="PROSITE" id="PS51762">
    <property type="entry name" value="GH16_2"/>
    <property type="match status" value="1"/>
</dbReference>
<dbReference type="Gene3D" id="2.60.120.200">
    <property type="match status" value="1"/>
</dbReference>
<dbReference type="InterPro" id="IPR000757">
    <property type="entry name" value="Beta-glucanase-like"/>
</dbReference>
<evidence type="ECO:0000256" key="1">
    <source>
        <dbReference type="ARBA" id="ARBA00006865"/>
    </source>
</evidence>
<organism evidence="3 4">
    <name type="scientific">Flavobacterium hydrophilum</name>
    <dbReference type="NCBI Taxonomy" id="2211445"/>
    <lineage>
        <taxon>Bacteria</taxon>
        <taxon>Pseudomonadati</taxon>
        <taxon>Bacteroidota</taxon>
        <taxon>Flavobacteriia</taxon>
        <taxon>Flavobacteriales</taxon>
        <taxon>Flavobacteriaceae</taxon>
        <taxon>Flavobacterium</taxon>
    </lineage>
</organism>
<dbReference type="EMBL" id="QJHL01000001">
    <property type="protein sequence ID" value="PXY46437.1"/>
    <property type="molecule type" value="Genomic_DNA"/>
</dbReference>
<dbReference type="InterPro" id="IPR013320">
    <property type="entry name" value="ConA-like_dom_sf"/>
</dbReference>
<dbReference type="PANTHER" id="PTHR10963:SF55">
    <property type="entry name" value="GLYCOSIDE HYDROLASE FAMILY 16 PROTEIN"/>
    <property type="match status" value="1"/>
</dbReference>
<dbReference type="CDD" id="cd08023">
    <property type="entry name" value="GH16_laminarinase_like"/>
    <property type="match status" value="1"/>
</dbReference>
<evidence type="ECO:0000259" key="2">
    <source>
        <dbReference type="PROSITE" id="PS51762"/>
    </source>
</evidence>
<dbReference type="InterPro" id="IPR050546">
    <property type="entry name" value="Glycosyl_Hydrlase_16"/>
</dbReference>
<comment type="similarity">
    <text evidence="1">Belongs to the glycosyl hydrolase 16 family.</text>
</comment>
<evidence type="ECO:0000313" key="4">
    <source>
        <dbReference type="Proteomes" id="UP000247681"/>
    </source>
</evidence>
<dbReference type="OrthoDB" id="9809583at2"/>
<dbReference type="AlphaFoldDB" id="A0A2V4C622"/>
<dbReference type="Proteomes" id="UP000247681">
    <property type="component" value="Unassembled WGS sequence"/>
</dbReference>
<comment type="caution">
    <text evidence="3">The sequence shown here is derived from an EMBL/GenBank/DDBJ whole genome shotgun (WGS) entry which is preliminary data.</text>
</comment>
<dbReference type="GO" id="GO:0004553">
    <property type="term" value="F:hydrolase activity, hydrolyzing O-glycosyl compounds"/>
    <property type="evidence" value="ECO:0007669"/>
    <property type="project" value="InterPro"/>
</dbReference>
<accession>A0A2V4C622</accession>
<dbReference type="GO" id="GO:0005975">
    <property type="term" value="P:carbohydrate metabolic process"/>
    <property type="evidence" value="ECO:0007669"/>
    <property type="project" value="InterPro"/>
</dbReference>
<name>A0A2V4C622_9FLAO</name>
<sequence length="241" mass="28492">MPDEKNWNYETGFVRNQEDQWYQKENAYCKDGFLIIEARKENRLNPDFVSKTYDDWAKSRDSIKVTSSCLITRGKHSWQYGRFEMRAKIPVGKGMWPAFWTLGIKGNWPANGEIDIMEYYTGKILANACWKSDESKTVWDSATKSLRDFKDKSWSDQFHIWRMDWDSQWIKLYVDDQLLNEISVAESIKYKNQKIKPFQQPHYLLVNLAVGGMNGGEFTTDDLPSQYIIDYIRVYQKKAIK</sequence>
<feature type="domain" description="GH16" evidence="2">
    <location>
        <begin position="1"/>
        <end position="240"/>
    </location>
</feature>
<dbReference type="SUPFAM" id="SSF49899">
    <property type="entry name" value="Concanavalin A-like lectins/glucanases"/>
    <property type="match status" value="1"/>
</dbReference>
<dbReference type="PANTHER" id="PTHR10963">
    <property type="entry name" value="GLYCOSYL HYDROLASE-RELATED"/>
    <property type="match status" value="1"/>
</dbReference>
<dbReference type="Pfam" id="PF00722">
    <property type="entry name" value="Glyco_hydro_16"/>
    <property type="match status" value="1"/>
</dbReference>